<gene>
    <name evidence="1" type="ORF">ACFQ4H_30050</name>
</gene>
<evidence type="ECO:0000313" key="2">
    <source>
        <dbReference type="Proteomes" id="UP001597260"/>
    </source>
</evidence>
<accession>A0ABW3YPP3</accession>
<name>A0ABW3YPP3_9ACTN</name>
<comment type="caution">
    <text evidence="1">The sequence shown here is derived from an EMBL/GenBank/DDBJ whole genome shotgun (WGS) entry which is preliminary data.</text>
</comment>
<evidence type="ECO:0000313" key="1">
    <source>
        <dbReference type="EMBL" id="MFD1325335.1"/>
    </source>
</evidence>
<keyword evidence="2" id="KW-1185">Reference proteome</keyword>
<dbReference type="RefSeq" id="WP_377577499.1">
    <property type="nucleotide sequence ID" value="NZ_JBHTMP010000074.1"/>
</dbReference>
<sequence>EAARLAGAELTRRIAAHCRLVAARVGRAPCPAGDCVCVPGTEFDAPNAEPGQRRDFQVARIHALLGNDMPVLSRTWAPDSTRLSAVLAASDALQGSPHAARHWLARYGRVRPAVGRLQEALTYAAALDAGGAVKLPVRVKVAQLPYQAGDRWVGHAPPRPNTEPVSLVLVTLGELDLSRPVHGLLVDEWTEVVPADHAQTALTFEYDAPGAAAPQAILLAVPADSAPTWQPAALAQTLEETLDLAIARAVDVDSLADAGQFLPAIYAPTNVVESKTTTDFVPDAMPASPGLWEG</sequence>
<feature type="non-terminal residue" evidence="1">
    <location>
        <position position="1"/>
    </location>
</feature>
<organism evidence="1 2">
    <name type="scientific">Micromonospora sonneratiae</name>
    <dbReference type="NCBI Taxonomy" id="1184706"/>
    <lineage>
        <taxon>Bacteria</taxon>
        <taxon>Bacillati</taxon>
        <taxon>Actinomycetota</taxon>
        <taxon>Actinomycetes</taxon>
        <taxon>Micromonosporales</taxon>
        <taxon>Micromonosporaceae</taxon>
        <taxon>Micromonospora</taxon>
    </lineage>
</organism>
<dbReference type="EMBL" id="JBHTMP010000074">
    <property type="protein sequence ID" value="MFD1325335.1"/>
    <property type="molecule type" value="Genomic_DNA"/>
</dbReference>
<proteinExistence type="predicted"/>
<dbReference type="Proteomes" id="UP001597260">
    <property type="component" value="Unassembled WGS sequence"/>
</dbReference>
<protein>
    <submittedName>
        <fullName evidence="1">Uncharacterized protein</fullName>
    </submittedName>
</protein>
<reference evidence="2" key="1">
    <citation type="journal article" date="2019" name="Int. J. Syst. Evol. Microbiol.">
        <title>The Global Catalogue of Microorganisms (GCM) 10K type strain sequencing project: providing services to taxonomists for standard genome sequencing and annotation.</title>
        <authorList>
            <consortium name="The Broad Institute Genomics Platform"/>
            <consortium name="The Broad Institute Genome Sequencing Center for Infectious Disease"/>
            <person name="Wu L."/>
            <person name="Ma J."/>
        </authorList>
    </citation>
    <scope>NUCLEOTIDE SEQUENCE [LARGE SCALE GENOMIC DNA]</scope>
    <source>
        <strain evidence="2">JCM 31037</strain>
    </source>
</reference>